<name>A0ABU0ZVC9_9ACTN</name>
<protein>
    <submittedName>
        <fullName evidence="1">Uncharacterized protein</fullName>
    </submittedName>
</protein>
<dbReference type="EMBL" id="JAVHUY010000062">
    <property type="protein sequence ID" value="MDQ7910746.1"/>
    <property type="molecule type" value="Genomic_DNA"/>
</dbReference>
<proteinExistence type="predicted"/>
<dbReference type="RefSeq" id="WP_308717989.1">
    <property type="nucleotide sequence ID" value="NZ_JAVHUY010000062.1"/>
</dbReference>
<organism evidence="1 2">
    <name type="scientific">Phytohabitans maris</name>
    <dbReference type="NCBI Taxonomy" id="3071409"/>
    <lineage>
        <taxon>Bacteria</taxon>
        <taxon>Bacillati</taxon>
        <taxon>Actinomycetota</taxon>
        <taxon>Actinomycetes</taxon>
        <taxon>Micromonosporales</taxon>
        <taxon>Micromonosporaceae</taxon>
    </lineage>
</organism>
<sequence length="194" mass="21842">MASYGRALSALHPTFATIFHSLEEGLEEAQRYHTEMLYRRSDDPHLFLHLARRRACAVLEREGLSARQVDETAALNLSGILIHHQGFAVRVLHAQHEGGREVEIPVPGSSKPRQDFWRQASAIPDLETDNLLLLWGDDGGVLTDPLTLVRPLGGDNLKANLRVEWRGKISREMAKLRAEDLVDLEPDWQAEELA</sequence>
<dbReference type="Proteomes" id="UP001230908">
    <property type="component" value="Unassembled WGS sequence"/>
</dbReference>
<keyword evidence="2" id="KW-1185">Reference proteome</keyword>
<comment type="caution">
    <text evidence="1">The sequence shown here is derived from an EMBL/GenBank/DDBJ whole genome shotgun (WGS) entry which is preliminary data.</text>
</comment>
<accession>A0ABU0ZVC9</accession>
<reference evidence="1 2" key="1">
    <citation type="submission" date="2023-08" db="EMBL/GenBank/DDBJ databases">
        <title>Phytohabitans sansha sp. nov., isolated from marine sediment.</title>
        <authorList>
            <person name="Zhao Y."/>
            <person name="Yi K."/>
        </authorList>
    </citation>
    <scope>NUCLEOTIDE SEQUENCE [LARGE SCALE GENOMIC DNA]</scope>
    <source>
        <strain evidence="1 2">ZYX-F-186</strain>
    </source>
</reference>
<evidence type="ECO:0000313" key="2">
    <source>
        <dbReference type="Proteomes" id="UP001230908"/>
    </source>
</evidence>
<evidence type="ECO:0000313" key="1">
    <source>
        <dbReference type="EMBL" id="MDQ7910746.1"/>
    </source>
</evidence>
<gene>
    <name evidence="1" type="ORF">RB614_40265</name>
</gene>